<dbReference type="EMBL" id="JAUPFM010000014">
    <property type="protein sequence ID" value="KAK2830200.1"/>
    <property type="molecule type" value="Genomic_DNA"/>
</dbReference>
<comment type="caution">
    <text evidence="1">The sequence shown here is derived from an EMBL/GenBank/DDBJ whole genome shotgun (WGS) entry which is preliminary data.</text>
</comment>
<name>A0AA88M3V6_CHASR</name>
<evidence type="ECO:0000313" key="1">
    <source>
        <dbReference type="EMBL" id="KAK2830200.1"/>
    </source>
</evidence>
<accession>A0AA88M3V6</accession>
<keyword evidence="2" id="KW-1185">Reference proteome</keyword>
<protein>
    <submittedName>
        <fullName evidence="1">Uncharacterized protein</fullName>
    </submittedName>
</protein>
<evidence type="ECO:0000313" key="2">
    <source>
        <dbReference type="Proteomes" id="UP001187415"/>
    </source>
</evidence>
<dbReference type="AlphaFoldDB" id="A0AA88M3V6"/>
<reference evidence="1" key="1">
    <citation type="submission" date="2023-07" db="EMBL/GenBank/DDBJ databases">
        <title>Chromosome-level Genome Assembly of Striped Snakehead (Channa striata).</title>
        <authorList>
            <person name="Liu H."/>
        </authorList>
    </citation>
    <scope>NUCLEOTIDE SEQUENCE</scope>
    <source>
        <strain evidence="1">Gz</strain>
        <tissue evidence="1">Muscle</tissue>
    </source>
</reference>
<sequence length="126" mass="14107">MLLDRYRPSLLLRPLLCGPDALQDEDLSSGGLVDVDSVDQLCEELLHLHRTHIQCTTVSDMERRQDLDVMADGKEHGKHQRKPVRAVLVVPVPCFPLVPVYMMPTGHAVIGGASHVTRQLCTFDRE</sequence>
<dbReference type="Proteomes" id="UP001187415">
    <property type="component" value="Unassembled WGS sequence"/>
</dbReference>
<proteinExistence type="predicted"/>
<organism evidence="1 2">
    <name type="scientific">Channa striata</name>
    <name type="common">Snakehead murrel</name>
    <name type="synonym">Ophicephalus striatus</name>
    <dbReference type="NCBI Taxonomy" id="64152"/>
    <lineage>
        <taxon>Eukaryota</taxon>
        <taxon>Metazoa</taxon>
        <taxon>Chordata</taxon>
        <taxon>Craniata</taxon>
        <taxon>Vertebrata</taxon>
        <taxon>Euteleostomi</taxon>
        <taxon>Actinopterygii</taxon>
        <taxon>Neopterygii</taxon>
        <taxon>Teleostei</taxon>
        <taxon>Neoteleostei</taxon>
        <taxon>Acanthomorphata</taxon>
        <taxon>Anabantaria</taxon>
        <taxon>Anabantiformes</taxon>
        <taxon>Channoidei</taxon>
        <taxon>Channidae</taxon>
        <taxon>Channa</taxon>
    </lineage>
</organism>
<gene>
    <name evidence="1" type="ORF">Q5P01_018131</name>
</gene>